<feature type="compositionally biased region" description="Polar residues" evidence="1">
    <location>
        <begin position="135"/>
        <end position="159"/>
    </location>
</feature>
<evidence type="ECO:0000256" key="1">
    <source>
        <dbReference type="SAM" id="MobiDB-lite"/>
    </source>
</evidence>
<comment type="caution">
    <text evidence="2">The sequence shown here is derived from an EMBL/GenBank/DDBJ whole genome shotgun (WGS) entry which is preliminary data.</text>
</comment>
<evidence type="ECO:0000313" key="3">
    <source>
        <dbReference type="Proteomes" id="UP001054252"/>
    </source>
</evidence>
<protein>
    <submittedName>
        <fullName evidence="2">Uncharacterized protein</fullName>
    </submittedName>
</protein>
<feature type="compositionally biased region" description="Polar residues" evidence="1">
    <location>
        <begin position="229"/>
        <end position="263"/>
    </location>
</feature>
<dbReference type="AlphaFoldDB" id="A0AAV5KAG1"/>
<name>A0AAV5KAG1_9ROSI</name>
<feature type="compositionally biased region" description="Pro residues" evidence="1">
    <location>
        <begin position="1"/>
        <end position="16"/>
    </location>
</feature>
<dbReference type="Proteomes" id="UP001054252">
    <property type="component" value="Unassembled WGS sequence"/>
</dbReference>
<feature type="region of interest" description="Disordered" evidence="1">
    <location>
        <begin position="229"/>
        <end position="279"/>
    </location>
</feature>
<accession>A0AAV5KAG1</accession>
<proteinExistence type="predicted"/>
<reference evidence="2 3" key="1">
    <citation type="journal article" date="2021" name="Commun. Biol.">
        <title>The genome of Shorea leprosula (Dipterocarpaceae) highlights the ecological relevance of drought in aseasonal tropical rainforests.</title>
        <authorList>
            <person name="Ng K.K.S."/>
            <person name="Kobayashi M.J."/>
            <person name="Fawcett J.A."/>
            <person name="Hatakeyama M."/>
            <person name="Paape T."/>
            <person name="Ng C.H."/>
            <person name="Ang C.C."/>
            <person name="Tnah L.H."/>
            <person name="Lee C.T."/>
            <person name="Nishiyama T."/>
            <person name="Sese J."/>
            <person name="O'Brien M.J."/>
            <person name="Copetti D."/>
            <person name="Mohd Noor M.I."/>
            <person name="Ong R.C."/>
            <person name="Putra M."/>
            <person name="Sireger I.Z."/>
            <person name="Indrioko S."/>
            <person name="Kosugi Y."/>
            <person name="Izuno A."/>
            <person name="Isagi Y."/>
            <person name="Lee S.L."/>
            <person name="Shimizu K.K."/>
        </authorList>
    </citation>
    <scope>NUCLEOTIDE SEQUENCE [LARGE SCALE GENOMIC DNA]</scope>
    <source>
        <strain evidence="2">214</strain>
    </source>
</reference>
<feature type="region of interest" description="Disordered" evidence="1">
    <location>
        <begin position="1"/>
        <end position="20"/>
    </location>
</feature>
<dbReference type="EMBL" id="BPVZ01000057">
    <property type="protein sequence ID" value="GKV21423.1"/>
    <property type="molecule type" value="Genomic_DNA"/>
</dbReference>
<organism evidence="2 3">
    <name type="scientific">Rubroshorea leprosula</name>
    <dbReference type="NCBI Taxonomy" id="152421"/>
    <lineage>
        <taxon>Eukaryota</taxon>
        <taxon>Viridiplantae</taxon>
        <taxon>Streptophyta</taxon>
        <taxon>Embryophyta</taxon>
        <taxon>Tracheophyta</taxon>
        <taxon>Spermatophyta</taxon>
        <taxon>Magnoliopsida</taxon>
        <taxon>eudicotyledons</taxon>
        <taxon>Gunneridae</taxon>
        <taxon>Pentapetalae</taxon>
        <taxon>rosids</taxon>
        <taxon>malvids</taxon>
        <taxon>Malvales</taxon>
        <taxon>Dipterocarpaceae</taxon>
        <taxon>Rubroshorea</taxon>
    </lineage>
</organism>
<feature type="region of interest" description="Disordered" evidence="1">
    <location>
        <begin position="129"/>
        <end position="164"/>
    </location>
</feature>
<keyword evidence="3" id="KW-1185">Reference proteome</keyword>
<gene>
    <name evidence="2" type="ORF">SLEP1_g31404</name>
</gene>
<evidence type="ECO:0000313" key="2">
    <source>
        <dbReference type="EMBL" id="GKV21423.1"/>
    </source>
</evidence>
<sequence>MNPPPKPPRPPDPSPTPLEINPFTSLVILLHTRSPSPIQPYSNQSPPNPFIPCSTTNISLTNLAHHRNEHPSVYPTPPTSFKYALVGSSSNVISQSFPLVSTFHTPASRAPTSIIPPTASSPITITLSLEKRKSNSSNEGDTTSLPEHFRNSTNESISTPKLPFPPKSTPIVLSLNPPTPPAITLSPKSILASRLPSARNDQPHVSSQTSFQSKELERIEMVVAHHQPNGSLASATSLSLQRNPSPDKNLTQSTNEAHQWQHVSQRRGKKLDNVEPSAE</sequence>